<gene>
    <name evidence="1" type="ORF">SAMN05444401_0178</name>
</gene>
<evidence type="ECO:0000313" key="2">
    <source>
        <dbReference type="Proteomes" id="UP000184080"/>
    </source>
</evidence>
<dbReference type="Proteomes" id="UP000184080">
    <property type="component" value="Unassembled WGS sequence"/>
</dbReference>
<dbReference type="AlphaFoldDB" id="A0A1M6NED8"/>
<dbReference type="RefSeq" id="WP_178140785.1">
    <property type="nucleotide sequence ID" value="NZ_FQZO01000011.1"/>
</dbReference>
<protein>
    <submittedName>
        <fullName evidence="1">Uncharacterized protein</fullName>
    </submittedName>
</protein>
<organism evidence="1 2">
    <name type="scientific">Clostridium amylolyticum</name>
    <dbReference type="NCBI Taxonomy" id="1121298"/>
    <lineage>
        <taxon>Bacteria</taxon>
        <taxon>Bacillati</taxon>
        <taxon>Bacillota</taxon>
        <taxon>Clostridia</taxon>
        <taxon>Eubacteriales</taxon>
        <taxon>Clostridiaceae</taxon>
        <taxon>Clostridium</taxon>
    </lineage>
</organism>
<keyword evidence="2" id="KW-1185">Reference proteome</keyword>
<evidence type="ECO:0000313" key="1">
    <source>
        <dbReference type="EMBL" id="SHJ94037.1"/>
    </source>
</evidence>
<sequence>MPDIKTTSSRDRAKEMMIAGESWDKIMQETKLRLKDLKRIQRDEITSHF</sequence>
<proteinExistence type="predicted"/>
<dbReference type="EMBL" id="FQZO01000011">
    <property type="protein sequence ID" value="SHJ94037.1"/>
    <property type="molecule type" value="Genomic_DNA"/>
</dbReference>
<name>A0A1M6NED8_9CLOT</name>
<accession>A0A1M6NED8</accession>
<reference evidence="1 2" key="1">
    <citation type="submission" date="2016-11" db="EMBL/GenBank/DDBJ databases">
        <authorList>
            <person name="Jaros S."/>
            <person name="Januszkiewicz K."/>
            <person name="Wedrychowicz H."/>
        </authorList>
    </citation>
    <scope>NUCLEOTIDE SEQUENCE [LARGE SCALE GENOMIC DNA]</scope>
    <source>
        <strain evidence="1 2">DSM 21864</strain>
    </source>
</reference>